<reference evidence="2" key="2">
    <citation type="submission" date="2021-09" db="EMBL/GenBank/DDBJ databases">
        <authorList>
            <person name="Jia N."/>
            <person name="Wang J."/>
            <person name="Shi W."/>
            <person name="Du L."/>
            <person name="Sun Y."/>
            <person name="Zhan W."/>
            <person name="Jiang J."/>
            <person name="Wang Q."/>
            <person name="Zhang B."/>
            <person name="Ji P."/>
            <person name="Sakyi L.B."/>
            <person name="Cui X."/>
            <person name="Yuan T."/>
            <person name="Jiang B."/>
            <person name="Yang W."/>
            <person name="Lam T.T.-Y."/>
            <person name="Chang Q."/>
            <person name="Ding S."/>
            <person name="Wang X."/>
            <person name="Zhu J."/>
            <person name="Ruan X."/>
            <person name="Zhao L."/>
            <person name="Wei J."/>
            <person name="Que T."/>
            <person name="Du C."/>
            <person name="Cheng J."/>
            <person name="Dai P."/>
            <person name="Han X."/>
            <person name="Huang E."/>
            <person name="Gao Y."/>
            <person name="Liu J."/>
            <person name="Shao H."/>
            <person name="Ye R."/>
            <person name="Li L."/>
            <person name="Wei W."/>
            <person name="Wang X."/>
            <person name="Wang C."/>
            <person name="Huo Q."/>
            <person name="Li W."/>
            <person name="Guo W."/>
            <person name="Chen H."/>
            <person name="Chen S."/>
            <person name="Zhou L."/>
            <person name="Zhou L."/>
            <person name="Ni X."/>
            <person name="Tian J."/>
            <person name="Zhou Y."/>
            <person name="Sheng Y."/>
            <person name="Liu T."/>
            <person name="Pan Y."/>
            <person name="Xia L."/>
            <person name="Li J."/>
            <person name="Zhao F."/>
            <person name="Cao W."/>
        </authorList>
    </citation>
    <scope>NUCLEOTIDE SEQUENCE</scope>
    <source>
        <strain evidence="2">Rsan-2018</strain>
        <tissue evidence="2">Larvae</tissue>
    </source>
</reference>
<comment type="caution">
    <text evidence="2">The sequence shown here is derived from an EMBL/GenBank/DDBJ whole genome shotgun (WGS) entry which is preliminary data.</text>
</comment>
<sequence>MTLMEKLVLLENKQLKWRKSRPVSPASNPVCSWRTLKGRPAVDLDSPHASVHPSVIASRGTYRPPKDLKTKVEILREVENSVPSKTEITKKYDITKSTLSTYIKNRVYHRWI</sequence>
<evidence type="ECO:0000259" key="1">
    <source>
        <dbReference type="Pfam" id="PF04218"/>
    </source>
</evidence>
<keyword evidence="3" id="KW-1185">Reference proteome</keyword>
<dbReference type="GO" id="GO:0003677">
    <property type="term" value="F:DNA binding"/>
    <property type="evidence" value="ECO:0007669"/>
    <property type="project" value="InterPro"/>
</dbReference>
<dbReference type="Pfam" id="PF04218">
    <property type="entry name" value="CENP-B_N"/>
    <property type="match status" value="1"/>
</dbReference>
<reference evidence="2" key="1">
    <citation type="journal article" date="2020" name="Cell">
        <title>Large-Scale Comparative Analyses of Tick Genomes Elucidate Their Genetic Diversity and Vector Capacities.</title>
        <authorList>
            <consortium name="Tick Genome and Microbiome Consortium (TIGMIC)"/>
            <person name="Jia N."/>
            <person name="Wang J."/>
            <person name="Shi W."/>
            <person name="Du L."/>
            <person name="Sun Y."/>
            <person name="Zhan W."/>
            <person name="Jiang J.F."/>
            <person name="Wang Q."/>
            <person name="Zhang B."/>
            <person name="Ji P."/>
            <person name="Bell-Sakyi L."/>
            <person name="Cui X.M."/>
            <person name="Yuan T.T."/>
            <person name="Jiang B.G."/>
            <person name="Yang W.F."/>
            <person name="Lam T.T."/>
            <person name="Chang Q.C."/>
            <person name="Ding S.J."/>
            <person name="Wang X.J."/>
            <person name="Zhu J.G."/>
            <person name="Ruan X.D."/>
            <person name="Zhao L."/>
            <person name="Wei J.T."/>
            <person name="Ye R.Z."/>
            <person name="Que T.C."/>
            <person name="Du C.H."/>
            <person name="Zhou Y.H."/>
            <person name="Cheng J.X."/>
            <person name="Dai P.F."/>
            <person name="Guo W.B."/>
            <person name="Han X.H."/>
            <person name="Huang E.J."/>
            <person name="Li L.F."/>
            <person name="Wei W."/>
            <person name="Gao Y.C."/>
            <person name="Liu J.Z."/>
            <person name="Shao H.Z."/>
            <person name="Wang X."/>
            <person name="Wang C.C."/>
            <person name="Yang T.C."/>
            <person name="Huo Q.B."/>
            <person name="Li W."/>
            <person name="Chen H.Y."/>
            <person name="Chen S.E."/>
            <person name="Zhou L.G."/>
            <person name="Ni X.B."/>
            <person name="Tian J.H."/>
            <person name="Sheng Y."/>
            <person name="Liu T."/>
            <person name="Pan Y.S."/>
            <person name="Xia L.Y."/>
            <person name="Li J."/>
            <person name="Zhao F."/>
            <person name="Cao W.C."/>
        </authorList>
    </citation>
    <scope>NUCLEOTIDE SEQUENCE</scope>
    <source>
        <strain evidence="2">Rsan-2018</strain>
    </source>
</reference>
<proteinExistence type="predicted"/>
<evidence type="ECO:0000313" key="2">
    <source>
        <dbReference type="EMBL" id="KAH7975391.1"/>
    </source>
</evidence>
<dbReference type="InterPro" id="IPR007889">
    <property type="entry name" value="HTH_Psq"/>
</dbReference>
<gene>
    <name evidence="2" type="ORF">HPB52_001344</name>
</gene>
<dbReference type="Gene3D" id="1.10.10.60">
    <property type="entry name" value="Homeodomain-like"/>
    <property type="match status" value="1"/>
</dbReference>
<dbReference type="AlphaFoldDB" id="A0A9D4QBU4"/>
<organism evidence="2 3">
    <name type="scientific">Rhipicephalus sanguineus</name>
    <name type="common">Brown dog tick</name>
    <name type="synonym">Ixodes sanguineus</name>
    <dbReference type="NCBI Taxonomy" id="34632"/>
    <lineage>
        <taxon>Eukaryota</taxon>
        <taxon>Metazoa</taxon>
        <taxon>Ecdysozoa</taxon>
        <taxon>Arthropoda</taxon>
        <taxon>Chelicerata</taxon>
        <taxon>Arachnida</taxon>
        <taxon>Acari</taxon>
        <taxon>Parasitiformes</taxon>
        <taxon>Ixodida</taxon>
        <taxon>Ixodoidea</taxon>
        <taxon>Ixodidae</taxon>
        <taxon>Rhipicephalinae</taxon>
        <taxon>Rhipicephalus</taxon>
        <taxon>Rhipicephalus</taxon>
    </lineage>
</organism>
<accession>A0A9D4QBU4</accession>
<dbReference type="EMBL" id="JABSTV010001246">
    <property type="protein sequence ID" value="KAH7975391.1"/>
    <property type="molecule type" value="Genomic_DNA"/>
</dbReference>
<name>A0A9D4QBU4_RHISA</name>
<protein>
    <recommendedName>
        <fullName evidence="1">HTH psq-type domain-containing protein</fullName>
    </recommendedName>
</protein>
<evidence type="ECO:0000313" key="3">
    <source>
        <dbReference type="Proteomes" id="UP000821837"/>
    </source>
</evidence>
<feature type="domain" description="HTH psq-type" evidence="1">
    <location>
        <begin position="68"/>
        <end position="105"/>
    </location>
</feature>
<dbReference type="Proteomes" id="UP000821837">
    <property type="component" value="Chromosome 10"/>
</dbReference>